<reference evidence="1 2" key="1">
    <citation type="submission" date="2019-05" db="EMBL/GenBank/DDBJ databases">
        <title>Another draft genome of Portunus trituberculatus and its Hox gene families provides insights of decapod evolution.</title>
        <authorList>
            <person name="Jeong J.-H."/>
            <person name="Song I."/>
            <person name="Kim S."/>
            <person name="Choi T."/>
            <person name="Kim D."/>
            <person name="Ryu S."/>
            <person name="Kim W."/>
        </authorList>
    </citation>
    <scope>NUCLEOTIDE SEQUENCE [LARGE SCALE GENOMIC DNA]</scope>
    <source>
        <tissue evidence="1">Muscle</tissue>
    </source>
</reference>
<sequence length="242" mass="26603">MSYGRVYVSWQPTLPFITRHKPTLLLFSTSFSSLYCSLPVCLVWSCLISQVFRRVAGYRCLYLYDSRLDVATLLQNFFPLVFISSPLHHLLPLSDLLSTVSFSPIIPPAASFPPASPLPYAATTTITTTITSQLLLVPASPASLRLSPCTLSPPLDPQTSPHPLLFLLLLLLLPLRNSLAESSRRLSHEYQPGSFTFTPPPLLVVLTRLAPNLVLPSASPPSSPFPLFPCCLAAFLEPLMLL</sequence>
<accession>A0A5B7FFB3</accession>
<organism evidence="1 2">
    <name type="scientific">Portunus trituberculatus</name>
    <name type="common">Swimming crab</name>
    <name type="synonym">Neptunus trituberculatus</name>
    <dbReference type="NCBI Taxonomy" id="210409"/>
    <lineage>
        <taxon>Eukaryota</taxon>
        <taxon>Metazoa</taxon>
        <taxon>Ecdysozoa</taxon>
        <taxon>Arthropoda</taxon>
        <taxon>Crustacea</taxon>
        <taxon>Multicrustacea</taxon>
        <taxon>Malacostraca</taxon>
        <taxon>Eumalacostraca</taxon>
        <taxon>Eucarida</taxon>
        <taxon>Decapoda</taxon>
        <taxon>Pleocyemata</taxon>
        <taxon>Brachyura</taxon>
        <taxon>Eubrachyura</taxon>
        <taxon>Portunoidea</taxon>
        <taxon>Portunidae</taxon>
        <taxon>Portuninae</taxon>
        <taxon>Portunus</taxon>
    </lineage>
</organism>
<evidence type="ECO:0000313" key="1">
    <source>
        <dbReference type="EMBL" id="MPC46300.1"/>
    </source>
</evidence>
<proteinExistence type="predicted"/>
<dbReference type="Proteomes" id="UP000324222">
    <property type="component" value="Unassembled WGS sequence"/>
</dbReference>
<name>A0A5B7FFB3_PORTR</name>
<dbReference type="EMBL" id="VSRR010007141">
    <property type="protein sequence ID" value="MPC46300.1"/>
    <property type="molecule type" value="Genomic_DNA"/>
</dbReference>
<evidence type="ECO:0000313" key="2">
    <source>
        <dbReference type="Proteomes" id="UP000324222"/>
    </source>
</evidence>
<gene>
    <name evidence="1" type="ORF">E2C01_040016</name>
</gene>
<keyword evidence="2" id="KW-1185">Reference proteome</keyword>
<comment type="caution">
    <text evidence="1">The sequence shown here is derived from an EMBL/GenBank/DDBJ whole genome shotgun (WGS) entry which is preliminary data.</text>
</comment>
<protein>
    <submittedName>
        <fullName evidence="1">Uncharacterized protein</fullName>
    </submittedName>
</protein>
<dbReference type="AlphaFoldDB" id="A0A5B7FFB3"/>